<dbReference type="CDD" id="cd00202">
    <property type="entry name" value="ZnF_GATA"/>
    <property type="match status" value="1"/>
</dbReference>
<feature type="domain" description="GATA-type" evidence="18">
    <location>
        <begin position="928"/>
        <end position="961"/>
    </location>
</feature>
<reference evidence="19" key="1">
    <citation type="submission" date="2021-03" db="EMBL/GenBank/DDBJ databases">
        <authorList>
            <person name="Tagirdzhanova G."/>
        </authorList>
    </citation>
    <scope>NUCLEOTIDE SEQUENCE</scope>
</reference>
<organism evidence="19 20">
    <name type="scientific">Imshaugia aleurites</name>
    <dbReference type="NCBI Taxonomy" id="172621"/>
    <lineage>
        <taxon>Eukaryota</taxon>
        <taxon>Fungi</taxon>
        <taxon>Dikarya</taxon>
        <taxon>Ascomycota</taxon>
        <taxon>Pezizomycotina</taxon>
        <taxon>Lecanoromycetes</taxon>
        <taxon>OSLEUM clade</taxon>
        <taxon>Lecanoromycetidae</taxon>
        <taxon>Lecanorales</taxon>
        <taxon>Lecanorineae</taxon>
        <taxon>Parmeliaceae</taxon>
        <taxon>Imshaugia</taxon>
    </lineage>
</organism>
<dbReference type="SMART" id="SM00091">
    <property type="entry name" value="PAS"/>
    <property type="match status" value="3"/>
</dbReference>
<dbReference type="InterPro" id="IPR013655">
    <property type="entry name" value="PAS_fold_3"/>
</dbReference>
<keyword evidence="1" id="KW-0600">Photoreceptor protein</keyword>
<dbReference type="Pfam" id="PF13426">
    <property type="entry name" value="PAS_9"/>
    <property type="match status" value="2"/>
</dbReference>
<feature type="domain" description="PAS" evidence="17">
    <location>
        <begin position="582"/>
        <end position="645"/>
    </location>
</feature>
<keyword evidence="6" id="KW-0677">Repeat</keyword>
<evidence type="ECO:0000259" key="17">
    <source>
        <dbReference type="PROSITE" id="PS50112"/>
    </source>
</evidence>
<feature type="region of interest" description="Disordered" evidence="16">
    <location>
        <begin position="811"/>
        <end position="864"/>
    </location>
</feature>
<keyword evidence="14 19" id="KW-0675">Receptor</keyword>
<dbReference type="Pfam" id="PF08447">
    <property type="entry name" value="PAS_3"/>
    <property type="match status" value="1"/>
</dbReference>
<keyword evidence="13" id="KW-0804">Transcription</keyword>
<dbReference type="CDD" id="cd00130">
    <property type="entry name" value="PAS"/>
    <property type="match status" value="3"/>
</dbReference>
<dbReference type="InterPro" id="IPR000679">
    <property type="entry name" value="Znf_GATA"/>
</dbReference>
<dbReference type="PROSITE" id="PS50112">
    <property type="entry name" value="PAS"/>
    <property type="match status" value="1"/>
</dbReference>
<dbReference type="PROSITE" id="PS50114">
    <property type="entry name" value="GATA_ZN_FINGER_2"/>
    <property type="match status" value="1"/>
</dbReference>
<evidence type="ECO:0000256" key="10">
    <source>
        <dbReference type="ARBA" id="ARBA00023015"/>
    </source>
</evidence>
<dbReference type="PANTHER" id="PTHR47429">
    <property type="entry name" value="PROTEIN TWIN LOV 1"/>
    <property type="match status" value="1"/>
</dbReference>
<feature type="compositionally biased region" description="Polar residues" evidence="16">
    <location>
        <begin position="986"/>
        <end position="1001"/>
    </location>
</feature>
<keyword evidence="3" id="KW-0285">Flavoprotein</keyword>
<dbReference type="SUPFAM" id="SSF57716">
    <property type="entry name" value="Glucocorticoid receptor-like (DNA-binding domain)"/>
    <property type="match status" value="1"/>
</dbReference>
<dbReference type="FunFam" id="3.30.450.20:FF:000063">
    <property type="entry name" value="White collar 1 protein"/>
    <property type="match status" value="1"/>
</dbReference>
<sequence>MDQADVGDMNNYYERQYTQEDLQRLSDLNNRDAMMGIIGPNGVDASGLMGAHTLDDFINQNQKEIQRRTSFHHSNSYTSNRPMQELDSRRSSMLGFGPGNNSELEAFQFDPTPPVSTNSGMQRPGNIAQRRLDSQRARRQLSHERLALNTSFQSMAPSYTPISSCSPYGHNLDSAESLGYDMSGTYMSNNMLMGMDFSGAALDDGTNGDMTLRNAFTGNNFTTDMSTPPMQQNMSASIPERMHDPGGGNMGGLSTPNGMEKMPSMPNMAVSDQMQNLQVNLSQPQMSMSNTNPPMQMSGSHGPPDLDPPQKPQPTANLDITTNDGRPYQGQGSASQQVIPQYRNAYSSSGFDMLGVLMRVAARPKPQINIGAVDMSCAFVVCDVTQHDIPIVYCSDVFERLTAYTRHEILGRNCRFLQSPDGKIQTGVKRKYVDDQSVFRIKNMINQRQETQISLINYRKGGQPFMNLLTMIPITWDSEEIKYYVGFQVDLVEQPTSITNKNPGKDSLLTFLAVNFTDTCRDGSYSINYQRGLLPRYVVPDHPGHQNSELSQTVARDDVSTVLSTIGSGESELSKRIWDKVLLENTDDVVHVLSLKGLFLYLSPSSRKVLEYDPSELVGTALSSVCHPSDIVPVTRELKDTSAGAAVNVVFRIRRKHSGYTWFESHGSLHLEQGKGRKCIIMVGRERPVYALAREDIMSVGGFGEGELWTKMSTSGMFLFVSSNVRSLLDRQPEDLVGTSCQALMRPDAKLEFGKMLEVARTGVRATFKHDILNKRGQQLHAKTTIYPGDACEGQKPTFLVAQTRLLKTPRTLNRQASNITSKTDQKSSSPVSSAGGTSGGNQTPKSALGNGKADGVTTQAGGMGLALGNQHEALASEDNVFDELKTTRSTSWQFELRQMEKRNRLLAEELQSLLSSKKKRKRRNGAGNMQKDCANCHTGVTPEWRRGPSGNRDLCNGCGLRWAKENGRVTPRTSSQKSDKDSTSPARTNTLNQVTASDQVPESKLGSLPDQRSPQALNADSHNAKMARMEACASQGFGGGIPAKIEEGVEPGDNSMRPPPLPPLK</sequence>
<feature type="region of interest" description="Disordered" evidence="16">
    <location>
        <begin position="116"/>
        <end position="138"/>
    </location>
</feature>
<keyword evidence="2" id="KW-0716">Sensory transduction</keyword>
<evidence type="ECO:0000256" key="13">
    <source>
        <dbReference type="ARBA" id="ARBA00023163"/>
    </source>
</evidence>
<dbReference type="SUPFAM" id="SSF55785">
    <property type="entry name" value="PYP-like sensor domain (PAS domain)"/>
    <property type="match status" value="3"/>
</dbReference>
<evidence type="ECO:0000313" key="20">
    <source>
        <dbReference type="Proteomes" id="UP000664534"/>
    </source>
</evidence>
<keyword evidence="10" id="KW-0805">Transcription regulation</keyword>
<feature type="region of interest" description="Disordered" evidence="16">
    <location>
        <begin position="284"/>
        <end position="339"/>
    </location>
</feature>
<dbReference type="GO" id="GO:0009881">
    <property type="term" value="F:photoreceptor activity"/>
    <property type="evidence" value="ECO:0007669"/>
    <property type="project" value="UniProtKB-KW"/>
</dbReference>
<dbReference type="Proteomes" id="UP000664534">
    <property type="component" value="Unassembled WGS sequence"/>
</dbReference>
<dbReference type="InterPro" id="IPR013088">
    <property type="entry name" value="Znf_NHR/GATA"/>
</dbReference>
<dbReference type="EMBL" id="CAJPDT010000037">
    <property type="protein sequence ID" value="CAF9924663.1"/>
    <property type="molecule type" value="Genomic_DNA"/>
</dbReference>
<dbReference type="InterPro" id="IPR001610">
    <property type="entry name" value="PAC"/>
</dbReference>
<evidence type="ECO:0000256" key="6">
    <source>
        <dbReference type="ARBA" id="ARBA00022737"/>
    </source>
</evidence>
<feature type="compositionally biased region" description="Polar residues" evidence="16">
    <location>
        <begin position="284"/>
        <end position="299"/>
    </location>
</feature>
<evidence type="ECO:0000256" key="12">
    <source>
        <dbReference type="ARBA" id="ARBA00023159"/>
    </source>
</evidence>
<evidence type="ECO:0000256" key="11">
    <source>
        <dbReference type="ARBA" id="ARBA00023125"/>
    </source>
</evidence>
<keyword evidence="11" id="KW-0238">DNA-binding</keyword>
<dbReference type="SMART" id="SM00086">
    <property type="entry name" value="PAC"/>
    <property type="match status" value="2"/>
</dbReference>
<dbReference type="OrthoDB" id="447251at2759"/>
<dbReference type="PANTHER" id="PTHR47429:SF7">
    <property type="entry name" value="GATA-FACTOR"/>
    <property type="match status" value="1"/>
</dbReference>
<evidence type="ECO:0000256" key="7">
    <source>
        <dbReference type="ARBA" id="ARBA00022771"/>
    </source>
</evidence>
<evidence type="ECO:0000256" key="9">
    <source>
        <dbReference type="ARBA" id="ARBA00022991"/>
    </source>
</evidence>
<evidence type="ECO:0000259" key="18">
    <source>
        <dbReference type="PROSITE" id="PS50114"/>
    </source>
</evidence>
<dbReference type="FunFam" id="3.30.450.20:FF:000064">
    <property type="entry name" value="Vivid PAS protein VVD"/>
    <property type="match status" value="1"/>
</dbReference>
<feature type="compositionally biased region" description="Polar residues" evidence="16">
    <location>
        <begin position="811"/>
        <end position="823"/>
    </location>
</feature>
<dbReference type="Gene3D" id="3.30.450.20">
    <property type="entry name" value="PAS domain"/>
    <property type="match status" value="3"/>
</dbReference>
<dbReference type="Gene3D" id="3.30.50.10">
    <property type="entry name" value="Erythroid Transcription Factor GATA-1, subunit A"/>
    <property type="match status" value="1"/>
</dbReference>
<dbReference type="AlphaFoldDB" id="A0A8H3FHM2"/>
<keyword evidence="9" id="KW-0157">Chromophore</keyword>
<feature type="region of interest" description="Disordered" evidence="16">
    <location>
        <begin position="967"/>
        <end position="1066"/>
    </location>
</feature>
<keyword evidence="4" id="KW-0288">FMN</keyword>
<keyword evidence="5" id="KW-0479">Metal-binding</keyword>
<evidence type="ECO:0000256" key="4">
    <source>
        <dbReference type="ARBA" id="ARBA00022643"/>
    </source>
</evidence>
<evidence type="ECO:0000256" key="2">
    <source>
        <dbReference type="ARBA" id="ARBA00022606"/>
    </source>
</evidence>
<evidence type="ECO:0000256" key="14">
    <source>
        <dbReference type="ARBA" id="ARBA00023170"/>
    </source>
</evidence>
<evidence type="ECO:0000256" key="8">
    <source>
        <dbReference type="ARBA" id="ARBA00022833"/>
    </source>
</evidence>
<dbReference type="GO" id="GO:0006355">
    <property type="term" value="P:regulation of DNA-templated transcription"/>
    <property type="evidence" value="ECO:0007669"/>
    <property type="project" value="InterPro"/>
</dbReference>
<accession>A0A8H3FHM2</accession>
<dbReference type="GO" id="GO:0008270">
    <property type="term" value="F:zinc ion binding"/>
    <property type="evidence" value="ECO:0007669"/>
    <property type="project" value="UniProtKB-KW"/>
</dbReference>
<dbReference type="InterPro" id="IPR035965">
    <property type="entry name" value="PAS-like_dom_sf"/>
</dbReference>
<comment type="caution">
    <text evidence="19">The sequence shown here is derived from an EMBL/GenBank/DDBJ whole genome shotgun (WGS) entry which is preliminary data.</text>
</comment>
<feature type="compositionally biased region" description="Polar residues" evidence="16">
    <location>
        <begin position="1011"/>
        <end position="1022"/>
    </location>
</feature>
<protein>
    <submittedName>
        <fullName evidence="19">Blue light receptor</fullName>
    </submittedName>
</protein>
<evidence type="ECO:0000256" key="1">
    <source>
        <dbReference type="ARBA" id="ARBA00022543"/>
    </source>
</evidence>
<gene>
    <name evidence="19" type="primary">WC1</name>
    <name evidence="19" type="ORF">IMSHALPRED_006252</name>
</gene>
<keyword evidence="12" id="KW-0010">Activator</keyword>
<dbReference type="GO" id="GO:0043565">
    <property type="term" value="F:sequence-specific DNA binding"/>
    <property type="evidence" value="ECO:0007669"/>
    <property type="project" value="InterPro"/>
</dbReference>
<dbReference type="NCBIfam" id="TIGR00229">
    <property type="entry name" value="sensory_box"/>
    <property type="match status" value="1"/>
</dbReference>
<feature type="compositionally biased region" description="Polar residues" evidence="16">
    <location>
        <begin position="315"/>
        <end position="339"/>
    </location>
</feature>
<dbReference type="Pfam" id="PF00320">
    <property type="entry name" value="GATA"/>
    <property type="match status" value="1"/>
</dbReference>
<proteinExistence type="predicted"/>
<evidence type="ECO:0000256" key="16">
    <source>
        <dbReference type="SAM" id="MobiDB-lite"/>
    </source>
</evidence>
<keyword evidence="8" id="KW-0862">Zinc</keyword>
<dbReference type="InterPro" id="IPR000014">
    <property type="entry name" value="PAS"/>
</dbReference>
<evidence type="ECO:0000256" key="15">
    <source>
        <dbReference type="PROSITE-ProRule" id="PRU00094"/>
    </source>
</evidence>
<evidence type="ECO:0000256" key="3">
    <source>
        <dbReference type="ARBA" id="ARBA00022630"/>
    </source>
</evidence>
<name>A0A8H3FHM2_9LECA</name>
<dbReference type="GO" id="GO:0005634">
    <property type="term" value="C:nucleus"/>
    <property type="evidence" value="ECO:0007669"/>
    <property type="project" value="TreeGrafter"/>
</dbReference>
<evidence type="ECO:0000256" key="5">
    <source>
        <dbReference type="ARBA" id="ARBA00022723"/>
    </source>
</evidence>
<evidence type="ECO:0000313" key="19">
    <source>
        <dbReference type="EMBL" id="CAF9924663.1"/>
    </source>
</evidence>
<dbReference type="SMART" id="SM00401">
    <property type="entry name" value="ZnF_GATA"/>
    <property type="match status" value="1"/>
</dbReference>
<keyword evidence="7 15" id="KW-0863">Zinc-finger</keyword>
<keyword evidence="20" id="KW-1185">Reference proteome</keyword>